<name>A0A4S8J6A2_MUSBA</name>
<accession>A0A4S8J6A2</accession>
<evidence type="ECO:0000313" key="2">
    <source>
        <dbReference type="Proteomes" id="UP000317650"/>
    </source>
</evidence>
<sequence length="174" mass="18846">MRRIGSVKKLSSSSSIMASMSAFYWRSVARQMGSGRRLSTMTVPKMKPMSPATAAGMSNHHGSKPRESKAEFTPIAVVFGLVVVALSIGAHTAKQQPVHSPSVWVSKKKRESIPEVEMPDQVAGEAGHFVDKSFLRKVAHIQDLDAARSGTCDPFYTPRATESLKSVGVNPRGH</sequence>
<proteinExistence type="predicted"/>
<dbReference type="EMBL" id="PYDT01000007">
    <property type="protein sequence ID" value="THU56082.1"/>
    <property type="molecule type" value="Genomic_DNA"/>
</dbReference>
<reference evidence="1 2" key="1">
    <citation type="journal article" date="2019" name="Nat. Plants">
        <title>Genome sequencing of Musa balbisiana reveals subgenome evolution and function divergence in polyploid bananas.</title>
        <authorList>
            <person name="Yao X."/>
        </authorList>
    </citation>
    <scope>NUCLEOTIDE SEQUENCE [LARGE SCALE GENOMIC DNA]</scope>
    <source>
        <strain evidence="2">cv. DH-PKW</strain>
        <tissue evidence="1">Leaves</tissue>
    </source>
</reference>
<dbReference type="PANTHER" id="PTHR33919:SF9">
    <property type="entry name" value="RIBOSOME BIOGENESIS NEP1-LIKE PROTEIN"/>
    <property type="match status" value="1"/>
</dbReference>
<gene>
    <name evidence="1" type="ORF">C4D60_Mb11t13520</name>
</gene>
<comment type="caution">
    <text evidence="1">The sequence shown here is derived from an EMBL/GenBank/DDBJ whole genome shotgun (WGS) entry which is preliminary data.</text>
</comment>
<dbReference type="PANTHER" id="PTHR33919">
    <property type="entry name" value="OS09G0127700 PROTEIN"/>
    <property type="match status" value="1"/>
</dbReference>
<evidence type="ECO:0000313" key="1">
    <source>
        <dbReference type="EMBL" id="THU56082.1"/>
    </source>
</evidence>
<organism evidence="1 2">
    <name type="scientific">Musa balbisiana</name>
    <name type="common">Banana</name>
    <dbReference type="NCBI Taxonomy" id="52838"/>
    <lineage>
        <taxon>Eukaryota</taxon>
        <taxon>Viridiplantae</taxon>
        <taxon>Streptophyta</taxon>
        <taxon>Embryophyta</taxon>
        <taxon>Tracheophyta</taxon>
        <taxon>Spermatophyta</taxon>
        <taxon>Magnoliopsida</taxon>
        <taxon>Liliopsida</taxon>
        <taxon>Zingiberales</taxon>
        <taxon>Musaceae</taxon>
        <taxon>Musa</taxon>
    </lineage>
</organism>
<dbReference type="AlphaFoldDB" id="A0A4S8J6A2"/>
<protein>
    <submittedName>
        <fullName evidence="1">Uncharacterized protein</fullName>
    </submittedName>
</protein>
<keyword evidence="2" id="KW-1185">Reference proteome</keyword>
<dbReference type="Proteomes" id="UP000317650">
    <property type="component" value="Chromosome 11"/>
</dbReference>